<dbReference type="AlphaFoldDB" id="A0A8H6JZB2"/>
<dbReference type="Proteomes" id="UP000654918">
    <property type="component" value="Unassembled WGS sequence"/>
</dbReference>
<evidence type="ECO:0000313" key="3">
    <source>
        <dbReference type="Proteomes" id="UP000654918"/>
    </source>
</evidence>
<sequence>MPQARFASMGMAREGAKRFRNPFGAASYFVPAWLPDVSGVCRRTRRPNPHGDFQRRTVGRGGNGAQADLTVPQLHQSSRGDERLTLSPFRSRTEEKKAAAWALAEQLLLTASAWNQPRSHGPASTTLHDTGDEAQVNSASLIGRTSPMGEASGWTRGDDLPPWVQLRRPRAPR</sequence>
<accession>A0A8H6JZB2</accession>
<evidence type="ECO:0000313" key="2">
    <source>
        <dbReference type="EMBL" id="KAF6821818.1"/>
    </source>
</evidence>
<comment type="caution">
    <text evidence="2">The sequence shown here is derived from an EMBL/GenBank/DDBJ whole genome shotgun (WGS) entry which is preliminary data.</text>
</comment>
<keyword evidence="3" id="KW-1185">Reference proteome</keyword>
<feature type="region of interest" description="Disordered" evidence="1">
    <location>
        <begin position="45"/>
        <end position="91"/>
    </location>
</feature>
<reference evidence="2" key="1">
    <citation type="journal article" date="2020" name="Phytopathology">
        <title>Genome Sequence Resources of Colletotrichum truncatum, C. plurivorum, C. musicola, and C. sojae: Four Species Pathogenic to Soybean (Glycine max).</title>
        <authorList>
            <person name="Rogerio F."/>
            <person name="Boufleur T.R."/>
            <person name="Ciampi-Guillardi M."/>
            <person name="Sukno S.A."/>
            <person name="Thon M.R."/>
            <person name="Massola Junior N.S."/>
            <person name="Baroncelli R."/>
        </authorList>
    </citation>
    <scope>NUCLEOTIDE SEQUENCE</scope>
    <source>
        <strain evidence="2">LFN00145</strain>
    </source>
</reference>
<feature type="region of interest" description="Disordered" evidence="1">
    <location>
        <begin position="115"/>
        <end position="173"/>
    </location>
</feature>
<name>A0A8H6JZB2_9PEZI</name>
<gene>
    <name evidence="2" type="ORF">CPLU01_12386</name>
</gene>
<dbReference type="EMBL" id="WIGO01000254">
    <property type="protein sequence ID" value="KAF6821818.1"/>
    <property type="molecule type" value="Genomic_DNA"/>
</dbReference>
<evidence type="ECO:0000256" key="1">
    <source>
        <dbReference type="SAM" id="MobiDB-lite"/>
    </source>
</evidence>
<feature type="compositionally biased region" description="Polar residues" evidence="1">
    <location>
        <begin position="115"/>
        <end position="128"/>
    </location>
</feature>
<organism evidence="2 3">
    <name type="scientific">Colletotrichum plurivorum</name>
    <dbReference type="NCBI Taxonomy" id="2175906"/>
    <lineage>
        <taxon>Eukaryota</taxon>
        <taxon>Fungi</taxon>
        <taxon>Dikarya</taxon>
        <taxon>Ascomycota</taxon>
        <taxon>Pezizomycotina</taxon>
        <taxon>Sordariomycetes</taxon>
        <taxon>Hypocreomycetidae</taxon>
        <taxon>Glomerellales</taxon>
        <taxon>Glomerellaceae</taxon>
        <taxon>Colletotrichum</taxon>
        <taxon>Colletotrichum orchidearum species complex</taxon>
    </lineage>
</organism>
<protein>
    <submittedName>
        <fullName evidence="2">Uncharacterized protein</fullName>
    </submittedName>
</protein>
<proteinExistence type="predicted"/>